<dbReference type="PRINTS" id="PR01021">
    <property type="entry name" value="OMPADOMAIN"/>
</dbReference>
<feature type="domain" description="OmpA-like" evidence="6">
    <location>
        <begin position="31"/>
        <end position="145"/>
    </location>
</feature>
<evidence type="ECO:0000256" key="4">
    <source>
        <dbReference type="PROSITE-ProRule" id="PRU00473"/>
    </source>
</evidence>
<feature type="transmembrane region" description="Helical" evidence="5">
    <location>
        <begin position="21"/>
        <end position="44"/>
    </location>
</feature>
<organism evidence="7 8">
    <name type="scientific">Chryseobacterium indoltheticum</name>
    <dbReference type="NCBI Taxonomy" id="254"/>
    <lineage>
        <taxon>Bacteria</taxon>
        <taxon>Pseudomonadati</taxon>
        <taxon>Bacteroidota</taxon>
        <taxon>Flavobacteriia</taxon>
        <taxon>Flavobacteriales</taxon>
        <taxon>Weeksellaceae</taxon>
        <taxon>Chryseobacterium group</taxon>
        <taxon>Chryseobacterium</taxon>
    </lineage>
</organism>
<dbReference type="Gene3D" id="3.30.1330.60">
    <property type="entry name" value="OmpA-like domain"/>
    <property type="match status" value="2"/>
</dbReference>
<dbReference type="InterPro" id="IPR006664">
    <property type="entry name" value="OMP_bac"/>
</dbReference>
<dbReference type="Pfam" id="PF00691">
    <property type="entry name" value="OmpA"/>
    <property type="match status" value="2"/>
</dbReference>
<evidence type="ECO:0000313" key="8">
    <source>
        <dbReference type="Proteomes" id="UP000269076"/>
    </source>
</evidence>
<proteinExistence type="predicted"/>
<dbReference type="CDD" id="cd07185">
    <property type="entry name" value="OmpA_C-like"/>
    <property type="match status" value="2"/>
</dbReference>
<evidence type="ECO:0000256" key="5">
    <source>
        <dbReference type="SAM" id="Phobius"/>
    </source>
</evidence>
<keyword evidence="2 4" id="KW-0472">Membrane</keyword>
<evidence type="ECO:0000256" key="2">
    <source>
        <dbReference type="ARBA" id="ARBA00023136"/>
    </source>
</evidence>
<accession>A0A3G6N3I1</accession>
<keyword evidence="3" id="KW-0998">Cell outer membrane</keyword>
<keyword evidence="5" id="KW-0812">Transmembrane</keyword>
<evidence type="ECO:0000256" key="1">
    <source>
        <dbReference type="ARBA" id="ARBA00004442"/>
    </source>
</evidence>
<dbReference type="GO" id="GO:0009279">
    <property type="term" value="C:cell outer membrane"/>
    <property type="evidence" value="ECO:0007669"/>
    <property type="project" value="UniProtKB-SubCell"/>
</dbReference>
<evidence type="ECO:0000259" key="6">
    <source>
        <dbReference type="PROSITE" id="PS51123"/>
    </source>
</evidence>
<evidence type="ECO:0000256" key="3">
    <source>
        <dbReference type="ARBA" id="ARBA00023237"/>
    </source>
</evidence>
<evidence type="ECO:0000313" key="7">
    <source>
        <dbReference type="EMBL" id="AZA59533.1"/>
    </source>
</evidence>
<sequence>MFSETIIKYFSVLNKTQNPMKYFILFFFISIGFKAQMMTSVYFAHNSYDLNSDSKQKLDSLAQLKTSLKFKIFGNCDSSGTNEYNSKLSENRANTVRNYLQNKVSENIQLINAVGLGEEKQINDNSTDELRGKNRRVDIFIEKAFVPGKKISRNALPSFLSTEISQMKVKDTFALPNVNFVGGRHVWLPKGQSEIVKLLKILKENPTLEIELQGHICCDYENFDGEDLDLKTFNLSFTRANAIKEFLLKNGIDSNRITAKGLGHLNPVVYPEETESDKTKNRRVEVVLIKK</sequence>
<dbReference type="PROSITE" id="PS51123">
    <property type="entry name" value="OMPA_2"/>
    <property type="match status" value="2"/>
</dbReference>
<dbReference type="InterPro" id="IPR050330">
    <property type="entry name" value="Bact_OuterMem_StrucFunc"/>
</dbReference>
<dbReference type="EMBL" id="CP033928">
    <property type="protein sequence ID" value="AZA59533.1"/>
    <property type="molecule type" value="Genomic_DNA"/>
</dbReference>
<protein>
    <submittedName>
        <fullName evidence="7">OmpA family protein</fullName>
    </submittedName>
</protein>
<feature type="domain" description="OmpA-like" evidence="6">
    <location>
        <begin position="167"/>
        <end position="291"/>
    </location>
</feature>
<dbReference type="SUPFAM" id="SSF103088">
    <property type="entry name" value="OmpA-like"/>
    <property type="match status" value="2"/>
</dbReference>
<comment type="subcellular location">
    <subcellularLocation>
        <location evidence="1">Cell outer membrane</location>
    </subcellularLocation>
</comment>
<dbReference type="PANTHER" id="PTHR30329">
    <property type="entry name" value="STATOR ELEMENT OF FLAGELLAR MOTOR COMPLEX"/>
    <property type="match status" value="1"/>
</dbReference>
<keyword evidence="5" id="KW-1133">Transmembrane helix</keyword>
<dbReference type="PANTHER" id="PTHR30329:SF21">
    <property type="entry name" value="LIPOPROTEIN YIAD-RELATED"/>
    <property type="match status" value="1"/>
</dbReference>
<dbReference type="AlphaFoldDB" id="A0A3G6N3I1"/>
<reference evidence="7 8" key="1">
    <citation type="submission" date="2018-11" db="EMBL/GenBank/DDBJ databases">
        <title>Proposal to divide the Flavobacteriaceae and reorganize its genera based on Amino Acid Identity values calculated from whole genome sequences.</title>
        <authorList>
            <person name="Nicholson A.C."/>
            <person name="Gulvik C.A."/>
            <person name="Whitney A.M."/>
            <person name="Humrighouse B.W."/>
            <person name="Bell M."/>
            <person name="Holmes B."/>
            <person name="Steigerwalt A."/>
            <person name="Villarma A."/>
            <person name="Sheth M."/>
            <person name="Batra D."/>
            <person name="Pryor J."/>
            <person name="Bernardet J.-F."/>
            <person name="Hugo C."/>
            <person name="Kampfer P."/>
            <person name="Newman J."/>
            <person name="Mcquiston J.R."/>
        </authorList>
    </citation>
    <scope>NUCLEOTIDE SEQUENCE [LARGE SCALE GENOMIC DNA]</scope>
    <source>
        <strain evidence="7 8">G0211</strain>
    </source>
</reference>
<gene>
    <name evidence="7" type="ORF">EG340_00055</name>
</gene>
<dbReference type="InterPro" id="IPR036737">
    <property type="entry name" value="OmpA-like_sf"/>
</dbReference>
<name>A0A3G6N3I1_9FLAO</name>
<dbReference type="Proteomes" id="UP000269076">
    <property type="component" value="Chromosome"/>
</dbReference>
<dbReference type="InterPro" id="IPR006665">
    <property type="entry name" value="OmpA-like"/>
</dbReference>